<name>A0ABW2YJW9_9GAMM</name>
<comment type="catalytic activity">
    <reaction evidence="2">
        <text>a 3'-end 2',3'-cyclophospho-ribonucleotide-RNA + H2O = a 3'-end 2'-phospho-ribonucleotide-RNA + H(+)</text>
        <dbReference type="Rhea" id="RHEA:11828"/>
        <dbReference type="Rhea" id="RHEA-COMP:10464"/>
        <dbReference type="Rhea" id="RHEA-COMP:17353"/>
        <dbReference type="ChEBI" id="CHEBI:15377"/>
        <dbReference type="ChEBI" id="CHEBI:15378"/>
        <dbReference type="ChEBI" id="CHEBI:83064"/>
        <dbReference type="ChEBI" id="CHEBI:173113"/>
        <dbReference type="EC" id="3.1.4.58"/>
    </reaction>
</comment>
<feature type="short sequence motif" description="HXTX 2" evidence="2">
    <location>
        <begin position="157"/>
        <end position="160"/>
    </location>
</feature>
<sequence>MKKPLATAGYTFAMQDDLFASAGEAGWDDPHRLFFALWPDAGLREEICRVAARLERDWAPGGRRLRPDRYHLTMQYLGDYSPLPVALLEQACAAADGVRLPAFDLQLDRAASFAGARVWWLGTQAVPEGLERLWDGLGQVLARAHVRVKSAPAFTPHLTLQRDVRRLIEPMPVEPLAWPVREFVLIDSQPRRPYAVLRRWALAG</sequence>
<dbReference type="InterPro" id="IPR004175">
    <property type="entry name" value="RNA_CPDase"/>
</dbReference>
<dbReference type="RefSeq" id="WP_386811316.1">
    <property type="nucleotide sequence ID" value="NZ_JBHTIH010000002.1"/>
</dbReference>
<dbReference type="Pfam" id="PF13563">
    <property type="entry name" value="2_5_RNA_ligase2"/>
    <property type="match status" value="1"/>
</dbReference>
<feature type="active site" description="Proton donor" evidence="2">
    <location>
        <position position="71"/>
    </location>
</feature>
<dbReference type="SUPFAM" id="SSF55144">
    <property type="entry name" value="LigT-like"/>
    <property type="match status" value="1"/>
</dbReference>
<reference evidence="4" key="1">
    <citation type="journal article" date="2019" name="Int. J. Syst. Evol. Microbiol.">
        <title>The Global Catalogue of Microorganisms (GCM) 10K type strain sequencing project: providing services to taxonomists for standard genome sequencing and annotation.</title>
        <authorList>
            <consortium name="The Broad Institute Genomics Platform"/>
            <consortium name="The Broad Institute Genome Sequencing Center for Infectious Disease"/>
            <person name="Wu L."/>
            <person name="Ma J."/>
        </authorList>
    </citation>
    <scope>NUCLEOTIDE SEQUENCE [LARGE SCALE GENOMIC DNA]</scope>
    <source>
        <strain evidence="4">CCUG 55491</strain>
    </source>
</reference>
<accession>A0ABW2YJW9</accession>
<gene>
    <name evidence="3" type="primary">thpR</name>
    <name evidence="3" type="ORF">ACFQZQ_03705</name>
</gene>
<dbReference type="PANTHER" id="PTHR35561">
    <property type="entry name" value="RNA 2',3'-CYCLIC PHOSPHODIESTERASE"/>
    <property type="match status" value="1"/>
</dbReference>
<keyword evidence="1 2" id="KW-0378">Hydrolase</keyword>
<dbReference type="EC" id="3.1.4.58" evidence="2"/>
<feature type="active site" description="Proton acceptor" evidence="2">
    <location>
        <position position="157"/>
    </location>
</feature>
<dbReference type="PANTHER" id="PTHR35561:SF1">
    <property type="entry name" value="RNA 2',3'-CYCLIC PHOSPHODIESTERASE"/>
    <property type="match status" value="1"/>
</dbReference>
<comment type="similarity">
    <text evidence="2">Belongs to the 2H phosphoesterase superfamily. ThpR family.</text>
</comment>
<dbReference type="HAMAP" id="MF_01940">
    <property type="entry name" value="RNA_CPDase"/>
    <property type="match status" value="1"/>
</dbReference>
<dbReference type="Proteomes" id="UP001597090">
    <property type="component" value="Unassembled WGS sequence"/>
</dbReference>
<dbReference type="EMBL" id="JBHTIH010000002">
    <property type="protein sequence ID" value="MFD0738391.1"/>
    <property type="molecule type" value="Genomic_DNA"/>
</dbReference>
<organism evidence="3 4">
    <name type="scientific">Lysobacter koreensis</name>
    <dbReference type="NCBI Taxonomy" id="266122"/>
    <lineage>
        <taxon>Bacteria</taxon>
        <taxon>Pseudomonadati</taxon>
        <taxon>Pseudomonadota</taxon>
        <taxon>Gammaproteobacteria</taxon>
        <taxon>Lysobacterales</taxon>
        <taxon>Lysobacteraceae</taxon>
        <taxon>Lysobacter</taxon>
    </lineage>
</organism>
<dbReference type="InterPro" id="IPR009097">
    <property type="entry name" value="Cyclic_Pdiesterase"/>
</dbReference>
<keyword evidence="4" id="KW-1185">Reference proteome</keyword>
<evidence type="ECO:0000256" key="2">
    <source>
        <dbReference type="HAMAP-Rule" id="MF_01940"/>
    </source>
</evidence>
<comment type="caution">
    <text evidence="3">The sequence shown here is derived from an EMBL/GenBank/DDBJ whole genome shotgun (WGS) entry which is preliminary data.</text>
</comment>
<evidence type="ECO:0000313" key="3">
    <source>
        <dbReference type="EMBL" id="MFD0738391.1"/>
    </source>
</evidence>
<evidence type="ECO:0000256" key="1">
    <source>
        <dbReference type="ARBA" id="ARBA00022801"/>
    </source>
</evidence>
<feature type="short sequence motif" description="HXTX 1" evidence="2">
    <location>
        <begin position="71"/>
        <end position="74"/>
    </location>
</feature>
<protein>
    <recommendedName>
        <fullName evidence="2">RNA 2',3'-cyclic phosphodiesterase</fullName>
        <shortName evidence="2">RNA 2',3'-CPDase</shortName>
        <ecNumber evidence="2">3.1.4.58</ecNumber>
    </recommendedName>
</protein>
<dbReference type="NCBIfam" id="TIGR02258">
    <property type="entry name" value="2_5_ligase"/>
    <property type="match status" value="1"/>
</dbReference>
<proteinExistence type="inferred from homology"/>
<comment type="function">
    <text evidence="2">Hydrolyzes RNA 2',3'-cyclic phosphodiester to an RNA 2'-phosphomonoester.</text>
</comment>
<dbReference type="Gene3D" id="3.90.1140.10">
    <property type="entry name" value="Cyclic phosphodiesterase"/>
    <property type="match status" value="1"/>
</dbReference>
<evidence type="ECO:0000313" key="4">
    <source>
        <dbReference type="Proteomes" id="UP001597090"/>
    </source>
</evidence>